<name>K6Y3I7_9ALTE</name>
<dbReference type="AlphaFoldDB" id="K6Y3I7"/>
<feature type="transmembrane region" description="Helical" evidence="1">
    <location>
        <begin position="163"/>
        <end position="182"/>
    </location>
</feature>
<gene>
    <name evidence="2" type="ORF">GLIP_0152</name>
</gene>
<dbReference type="RefSeq" id="WP_008842627.1">
    <property type="nucleotide sequence ID" value="NZ_BAEN01000004.1"/>
</dbReference>
<accession>K6Y3I7</accession>
<dbReference type="eggNOG" id="ENOG50335K8">
    <property type="taxonomic scope" value="Bacteria"/>
</dbReference>
<keyword evidence="3" id="KW-1185">Reference proteome</keyword>
<evidence type="ECO:0000313" key="2">
    <source>
        <dbReference type="EMBL" id="GAC12807.1"/>
    </source>
</evidence>
<evidence type="ECO:0008006" key="4">
    <source>
        <dbReference type="Google" id="ProtNLM"/>
    </source>
</evidence>
<feature type="transmembrane region" description="Helical" evidence="1">
    <location>
        <begin position="194"/>
        <end position="211"/>
    </location>
</feature>
<dbReference type="InterPro" id="IPR018750">
    <property type="entry name" value="DUF2306_membrane"/>
</dbReference>
<evidence type="ECO:0000313" key="3">
    <source>
        <dbReference type="Proteomes" id="UP000006334"/>
    </source>
</evidence>
<dbReference type="STRING" id="1127673.GLIP_0152"/>
<feature type="transmembrane region" description="Helical" evidence="1">
    <location>
        <begin position="63"/>
        <end position="83"/>
    </location>
</feature>
<protein>
    <recommendedName>
        <fullName evidence="4">DUF2306 domain-containing protein</fullName>
    </recommendedName>
</protein>
<dbReference type="EMBL" id="BAEN01000004">
    <property type="protein sequence ID" value="GAC12807.1"/>
    <property type="molecule type" value="Genomic_DNA"/>
</dbReference>
<keyword evidence="1" id="KW-0472">Membrane</keyword>
<dbReference type="OrthoDB" id="5653727at2"/>
<keyword evidence="1" id="KW-0812">Transmembrane</keyword>
<sequence length="225" mass="25297">MFLSFFLVFHICAGAIALLAGYSVIVAKKGQMAHKYLGRVYVLAMLALGLTGTYIAIIREIPLSMLNGLVLCYFVLSSINTIWQAPKQTNAYDKLLFTFVILITIGFGWYSYLITQTESKELGGFGIEAYIVFGSVMVLCCFGDCRFLIRGGLSGNSRLVRHLWRMFFPLLMSTAAFFLGQAKHLPESIQRIELLLLPVVLVVLTTIYWITKMQLKQIKTKAKNL</sequence>
<proteinExistence type="predicted"/>
<comment type="caution">
    <text evidence="2">The sequence shown here is derived from an EMBL/GenBank/DDBJ whole genome shotgun (WGS) entry which is preliminary data.</text>
</comment>
<keyword evidence="1" id="KW-1133">Transmembrane helix</keyword>
<organism evidence="2 3">
    <name type="scientific">Aliiglaciecola lipolytica E3</name>
    <dbReference type="NCBI Taxonomy" id="1127673"/>
    <lineage>
        <taxon>Bacteria</taxon>
        <taxon>Pseudomonadati</taxon>
        <taxon>Pseudomonadota</taxon>
        <taxon>Gammaproteobacteria</taxon>
        <taxon>Alteromonadales</taxon>
        <taxon>Alteromonadaceae</taxon>
        <taxon>Aliiglaciecola</taxon>
    </lineage>
</organism>
<dbReference type="Pfam" id="PF10067">
    <property type="entry name" value="DUF2306"/>
    <property type="match status" value="1"/>
</dbReference>
<feature type="transmembrane region" description="Helical" evidence="1">
    <location>
        <begin position="6"/>
        <end position="27"/>
    </location>
</feature>
<feature type="transmembrane region" description="Helical" evidence="1">
    <location>
        <begin position="95"/>
        <end position="112"/>
    </location>
</feature>
<dbReference type="Proteomes" id="UP000006334">
    <property type="component" value="Unassembled WGS sequence"/>
</dbReference>
<feature type="transmembrane region" description="Helical" evidence="1">
    <location>
        <begin position="124"/>
        <end position="142"/>
    </location>
</feature>
<feature type="transmembrane region" description="Helical" evidence="1">
    <location>
        <begin position="39"/>
        <end position="57"/>
    </location>
</feature>
<reference evidence="2 3" key="1">
    <citation type="journal article" date="2017" name="Antonie Van Leeuwenhoek">
        <title>Rhizobium rhizosphaerae sp. nov., a novel species isolated from rice rhizosphere.</title>
        <authorList>
            <person name="Zhao J.J."/>
            <person name="Zhang J."/>
            <person name="Zhang R.J."/>
            <person name="Zhang C.W."/>
            <person name="Yin H.Q."/>
            <person name="Zhang X.X."/>
        </authorList>
    </citation>
    <scope>NUCLEOTIDE SEQUENCE [LARGE SCALE GENOMIC DNA]</scope>
    <source>
        <strain evidence="2 3">E3</strain>
    </source>
</reference>
<evidence type="ECO:0000256" key="1">
    <source>
        <dbReference type="SAM" id="Phobius"/>
    </source>
</evidence>